<evidence type="ECO:0000256" key="7">
    <source>
        <dbReference type="ARBA" id="ARBA00023170"/>
    </source>
</evidence>
<dbReference type="GO" id="GO:0005886">
    <property type="term" value="C:plasma membrane"/>
    <property type="evidence" value="ECO:0007669"/>
    <property type="project" value="UniProtKB-SubCell"/>
</dbReference>
<dbReference type="GO" id="GO:0050906">
    <property type="term" value="P:detection of stimulus involved in sensory perception"/>
    <property type="evidence" value="ECO:0007669"/>
    <property type="project" value="UniProtKB-ARBA"/>
</dbReference>
<keyword evidence="3" id="KW-1003">Cell membrane</keyword>
<keyword evidence="4 9" id="KW-0812">Transmembrane</keyword>
<dbReference type="GO" id="GO:0015276">
    <property type="term" value="F:ligand-gated monoatomic ion channel activity"/>
    <property type="evidence" value="ECO:0007669"/>
    <property type="project" value="InterPro"/>
</dbReference>
<organism evidence="11 12">
    <name type="scientific">Acanthoscelides obtectus</name>
    <name type="common">Bean weevil</name>
    <name type="synonym">Bruchus obtectus</name>
    <dbReference type="NCBI Taxonomy" id="200917"/>
    <lineage>
        <taxon>Eukaryota</taxon>
        <taxon>Metazoa</taxon>
        <taxon>Ecdysozoa</taxon>
        <taxon>Arthropoda</taxon>
        <taxon>Hexapoda</taxon>
        <taxon>Insecta</taxon>
        <taxon>Pterygota</taxon>
        <taxon>Neoptera</taxon>
        <taxon>Endopterygota</taxon>
        <taxon>Coleoptera</taxon>
        <taxon>Polyphaga</taxon>
        <taxon>Cucujiformia</taxon>
        <taxon>Chrysomeloidea</taxon>
        <taxon>Chrysomelidae</taxon>
        <taxon>Bruchinae</taxon>
        <taxon>Bruchini</taxon>
        <taxon>Acanthoscelides</taxon>
    </lineage>
</organism>
<comment type="similarity">
    <text evidence="2">Belongs to the glutamate-gated ion channel (TC 1.A.10.1) family.</text>
</comment>
<evidence type="ECO:0000256" key="5">
    <source>
        <dbReference type="ARBA" id="ARBA00022989"/>
    </source>
</evidence>
<evidence type="ECO:0000259" key="10">
    <source>
        <dbReference type="Pfam" id="PF00060"/>
    </source>
</evidence>
<evidence type="ECO:0000256" key="6">
    <source>
        <dbReference type="ARBA" id="ARBA00023136"/>
    </source>
</evidence>
<keyword evidence="6 9" id="KW-0472">Membrane</keyword>
<dbReference type="InterPro" id="IPR001320">
    <property type="entry name" value="Iontro_rcpt_C"/>
</dbReference>
<dbReference type="EMBL" id="CAKOFQ010006674">
    <property type="protein sequence ID" value="CAH1957811.1"/>
    <property type="molecule type" value="Genomic_DNA"/>
</dbReference>
<name>A0A9P0JMV7_ACAOB</name>
<feature type="domain" description="Ionotropic glutamate receptor C-terminal" evidence="10">
    <location>
        <begin position="373"/>
        <end position="625"/>
    </location>
</feature>
<keyword evidence="12" id="KW-1185">Reference proteome</keyword>
<evidence type="ECO:0000256" key="4">
    <source>
        <dbReference type="ARBA" id="ARBA00022692"/>
    </source>
</evidence>
<protein>
    <recommendedName>
        <fullName evidence="10">Ionotropic glutamate receptor C-terminal domain-containing protein</fullName>
    </recommendedName>
</protein>
<dbReference type="Gene3D" id="1.10.287.70">
    <property type="match status" value="1"/>
</dbReference>
<evidence type="ECO:0000256" key="1">
    <source>
        <dbReference type="ARBA" id="ARBA00004651"/>
    </source>
</evidence>
<dbReference type="Proteomes" id="UP001152888">
    <property type="component" value="Unassembled WGS sequence"/>
</dbReference>
<dbReference type="PANTHER" id="PTHR42643:SF33">
    <property type="entry name" value="GLUTAMATE RECEPTOR 2-LIKE PROTEIN"/>
    <property type="match status" value="1"/>
</dbReference>
<reference evidence="11" key="1">
    <citation type="submission" date="2022-03" db="EMBL/GenBank/DDBJ databases">
        <authorList>
            <person name="Sayadi A."/>
        </authorList>
    </citation>
    <scope>NUCLEOTIDE SEQUENCE</scope>
</reference>
<sequence>MCLNQRKLSFVTEYVKWRAIPRLILLDSEISSGCNFKMVKSNVDLFDDKGLYFSMQTTFEGAAEIMEKNKQKVILITFVSRNMDTELLEMAAIVAKRAYKVCWLIVVEYQFRNTVNVLKASNISINADIVAAIDLSTPPSVKDPCNYNDKSTFNDITNFAELDNTTKYVLPYFDGDDEHFDILSLCDLKQHNNEGFCLLQIYKIRMNSNNSFVLHRMGNWCYIRSAYVTKKLLSIEQRANLHRFPLIIGHRNASSEKRTTETPFLAYDLFDKNLLEFYTYFTGFLNSSESELFFAKVGSKNTEGEWTDLLGALSKGDIDLALECFIKIPAGFNAIGFTLDIMKSCKNIYLQPEASNKFRNIYLEPFDERLILCVFGTGLALSICLAITHRVAMKFKGQESYPYGIISSLTWCIGVICQQGSIWRPKLYSDQIIVLIALAFTLLIYNSYSAFITSVLSITLPDIRTVQELLESNYEIGYEKDSQTEVYLRTTNNSQLNQIYLRGYLANVQNITEGLMRAAKGGYGFFAAGEDARRALLNISHHKCRYDIQEILVKSTLNSVAFGVAKKSPYKKLINLSIIRMYETGIHKYITNILYPPLSKCDKRKTYKSARFSDISSAFWLLCLGYIFGIIFLVLECIWKNRKRVFRCLKKTSRKEHRIILFREYLP</sequence>
<dbReference type="SUPFAM" id="SSF53850">
    <property type="entry name" value="Periplasmic binding protein-like II"/>
    <property type="match status" value="1"/>
</dbReference>
<feature type="transmembrane region" description="Helical" evidence="9">
    <location>
        <begin position="370"/>
        <end position="389"/>
    </location>
</feature>
<comment type="caution">
    <text evidence="11">The sequence shown here is derived from an EMBL/GenBank/DDBJ whole genome shotgun (WGS) entry which is preliminary data.</text>
</comment>
<keyword evidence="7" id="KW-0675">Receptor</keyword>
<evidence type="ECO:0000256" key="2">
    <source>
        <dbReference type="ARBA" id="ARBA00008685"/>
    </source>
</evidence>
<dbReference type="PANTHER" id="PTHR42643">
    <property type="entry name" value="IONOTROPIC RECEPTOR 20A-RELATED"/>
    <property type="match status" value="1"/>
</dbReference>
<feature type="transmembrane region" description="Helical" evidence="9">
    <location>
        <begin position="401"/>
        <end position="420"/>
    </location>
</feature>
<evidence type="ECO:0000256" key="8">
    <source>
        <dbReference type="ARBA" id="ARBA00023180"/>
    </source>
</evidence>
<comment type="subcellular location">
    <subcellularLocation>
        <location evidence="1">Cell membrane</location>
        <topology evidence="1">Multi-pass membrane protein</topology>
    </subcellularLocation>
</comment>
<evidence type="ECO:0000256" key="3">
    <source>
        <dbReference type="ARBA" id="ARBA00022475"/>
    </source>
</evidence>
<accession>A0A9P0JMV7</accession>
<dbReference type="AlphaFoldDB" id="A0A9P0JMV7"/>
<dbReference type="Pfam" id="PF00060">
    <property type="entry name" value="Lig_chan"/>
    <property type="match status" value="1"/>
</dbReference>
<gene>
    <name evidence="11" type="ORF">ACAOBT_LOCUS2311</name>
</gene>
<evidence type="ECO:0000313" key="11">
    <source>
        <dbReference type="EMBL" id="CAH1957811.1"/>
    </source>
</evidence>
<dbReference type="InterPro" id="IPR052192">
    <property type="entry name" value="Insect_Ionotropic_Sensory_Rcpt"/>
</dbReference>
<evidence type="ECO:0000256" key="9">
    <source>
        <dbReference type="SAM" id="Phobius"/>
    </source>
</evidence>
<feature type="transmembrane region" description="Helical" evidence="9">
    <location>
        <begin position="432"/>
        <end position="451"/>
    </location>
</feature>
<feature type="transmembrane region" description="Helical" evidence="9">
    <location>
        <begin position="618"/>
        <end position="639"/>
    </location>
</feature>
<keyword evidence="8" id="KW-0325">Glycoprotein</keyword>
<proteinExistence type="inferred from homology"/>
<dbReference type="OrthoDB" id="8186464at2759"/>
<keyword evidence="5 9" id="KW-1133">Transmembrane helix</keyword>
<evidence type="ECO:0000313" key="12">
    <source>
        <dbReference type="Proteomes" id="UP001152888"/>
    </source>
</evidence>